<evidence type="ECO:0000256" key="3">
    <source>
        <dbReference type="ARBA" id="ARBA00022989"/>
    </source>
</evidence>
<keyword evidence="2 5" id="KW-0812">Transmembrane</keyword>
<accession>A0A093REC6</accession>
<evidence type="ECO:0000259" key="6">
    <source>
        <dbReference type="Pfam" id="PF04335"/>
    </source>
</evidence>
<keyword evidence="4 5" id="KW-0472">Membrane</keyword>
<feature type="domain" description="Bacterial virulence protein VirB8" evidence="6">
    <location>
        <begin position="10"/>
        <end position="222"/>
    </location>
</feature>
<dbReference type="STRING" id="55207.KP22_21190"/>
<name>A0A093REC6_9GAMM</name>
<dbReference type="AlphaFoldDB" id="A0A093REC6"/>
<dbReference type="SUPFAM" id="SSF54427">
    <property type="entry name" value="NTF2-like"/>
    <property type="match status" value="1"/>
</dbReference>
<dbReference type="RefSeq" id="WP_004178111.1">
    <property type="nucleotide sequence ID" value="NZ_JQHM01000026.1"/>
</dbReference>
<dbReference type="eggNOG" id="COG3736">
    <property type="taxonomic scope" value="Bacteria"/>
</dbReference>
<dbReference type="Proteomes" id="UP000032874">
    <property type="component" value="Unassembled WGS sequence"/>
</dbReference>
<protein>
    <submittedName>
        <fullName evidence="7">Membrane protein</fullName>
    </submittedName>
</protein>
<evidence type="ECO:0000256" key="1">
    <source>
        <dbReference type="ARBA" id="ARBA00004167"/>
    </source>
</evidence>
<dbReference type="InterPro" id="IPR032710">
    <property type="entry name" value="NTF2-like_dom_sf"/>
</dbReference>
<dbReference type="CDD" id="cd16424">
    <property type="entry name" value="VirB8"/>
    <property type="match status" value="1"/>
</dbReference>
<evidence type="ECO:0000256" key="4">
    <source>
        <dbReference type="ARBA" id="ARBA00023136"/>
    </source>
</evidence>
<keyword evidence="3 5" id="KW-1133">Transmembrane helix</keyword>
<comment type="caution">
    <text evidence="7">The sequence shown here is derived from an EMBL/GenBank/DDBJ whole genome shotgun (WGS) entry which is preliminary data.</text>
</comment>
<dbReference type="EMBL" id="JQHM01000026">
    <property type="protein sequence ID" value="KFW98788.1"/>
    <property type="molecule type" value="Genomic_DNA"/>
</dbReference>
<organism evidence="7 8">
    <name type="scientific">Pectobacterium betavasculorum</name>
    <dbReference type="NCBI Taxonomy" id="55207"/>
    <lineage>
        <taxon>Bacteria</taxon>
        <taxon>Pseudomonadati</taxon>
        <taxon>Pseudomonadota</taxon>
        <taxon>Gammaproteobacteria</taxon>
        <taxon>Enterobacterales</taxon>
        <taxon>Pectobacteriaceae</taxon>
        <taxon>Pectobacterium</taxon>
    </lineage>
</organism>
<proteinExistence type="predicted"/>
<gene>
    <name evidence="7" type="ORF">KP22_21190</name>
</gene>
<evidence type="ECO:0000313" key="8">
    <source>
        <dbReference type="Proteomes" id="UP000032874"/>
    </source>
</evidence>
<sequence length="227" mass="25828">MSEQKLIAESRTFEQQMIERDKRATKAGFVVGGVGLLIAVLALVAVVVMLPLKQTDVELYTVDNHTGRVEHVTRTSKTSLTATEAYQKAMAANYVKVRERYVYPSLQDDYETVQVYNAPQVNDDYLALYAGKNAPDKVYKNGAHTVKVEILSNQITDATAPDRVATIRYKKIIRRLADNSTRNEYWDARFTFHSDPDKEMSDAEREINYFGFTVTSWQTDREIRGGE</sequence>
<dbReference type="InterPro" id="IPR007430">
    <property type="entry name" value="VirB8"/>
</dbReference>
<feature type="transmembrane region" description="Helical" evidence="5">
    <location>
        <begin position="27"/>
        <end position="52"/>
    </location>
</feature>
<dbReference type="Pfam" id="PF04335">
    <property type="entry name" value="VirB8"/>
    <property type="match status" value="1"/>
</dbReference>
<evidence type="ECO:0000256" key="2">
    <source>
        <dbReference type="ARBA" id="ARBA00022692"/>
    </source>
</evidence>
<reference evidence="7 8" key="1">
    <citation type="submission" date="2014-08" db="EMBL/GenBank/DDBJ databases">
        <title>Genome sequences of NCPPB Pectobacterium isolates.</title>
        <authorList>
            <person name="Glover R.H."/>
            <person name="Sapp M."/>
            <person name="Elphinstone J."/>
        </authorList>
    </citation>
    <scope>NUCLEOTIDE SEQUENCE [LARGE SCALE GENOMIC DNA]</scope>
    <source>
        <strain evidence="7 8">NCPPB 2795</strain>
    </source>
</reference>
<comment type="subcellular location">
    <subcellularLocation>
        <location evidence="1">Membrane</location>
        <topology evidence="1">Single-pass membrane protein</topology>
    </subcellularLocation>
</comment>
<evidence type="ECO:0000313" key="7">
    <source>
        <dbReference type="EMBL" id="KFW98788.1"/>
    </source>
</evidence>
<dbReference type="GO" id="GO:0016020">
    <property type="term" value="C:membrane"/>
    <property type="evidence" value="ECO:0007669"/>
    <property type="project" value="UniProtKB-SubCell"/>
</dbReference>
<dbReference type="Gene3D" id="3.10.450.230">
    <property type="entry name" value="VirB8 protein"/>
    <property type="match status" value="1"/>
</dbReference>
<evidence type="ECO:0000256" key="5">
    <source>
        <dbReference type="SAM" id="Phobius"/>
    </source>
</evidence>